<reference evidence="1 2" key="1">
    <citation type="submission" date="2019-09" db="EMBL/GenBank/DDBJ databases">
        <title>Screening of Novel Bioactive Compounds from Soil-Associated.</title>
        <authorList>
            <person name="Gong X."/>
        </authorList>
    </citation>
    <scope>NUCLEOTIDE SEQUENCE [LARGE SCALE GENOMIC DNA]</scope>
    <source>
        <strain evidence="1 2">Gxj-6</strain>
    </source>
</reference>
<protein>
    <submittedName>
        <fullName evidence="1">NYN domain-containing protein</fullName>
    </submittedName>
</protein>
<name>A0A5J5JU59_9ACTN</name>
<keyword evidence="2" id="KW-1185">Reference proteome</keyword>
<organism evidence="1 2">
    <name type="scientific">Microbispora cellulosiformans</name>
    <dbReference type="NCBI Taxonomy" id="2614688"/>
    <lineage>
        <taxon>Bacteria</taxon>
        <taxon>Bacillati</taxon>
        <taxon>Actinomycetota</taxon>
        <taxon>Actinomycetes</taxon>
        <taxon>Streptosporangiales</taxon>
        <taxon>Streptosporangiaceae</taxon>
        <taxon>Microbispora</taxon>
    </lineage>
</organism>
<comment type="caution">
    <text evidence="1">The sequence shown here is derived from an EMBL/GenBank/DDBJ whole genome shotgun (WGS) entry which is preliminary data.</text>
</comment>
<dbReference type="Proteomes" id="UP000327011">
    <property type="component" value="Unassembled WGS sequence"/>
</dbReference>
<evidence type="ECO:0000313" key="1">
    <source>
        <dbReference type="EMBL" id="KAA9373500.1"/>
    </source>
</evidence>
<dbReference type="RefSeq" id="WP_150940261.1">
    <property type="nucleotide sequence ID" value="NZ_VYTZ01000023.1"/>
</dbReference>
<gene>
    <name evidence="1" type="ORF">F5972_35340</name>
</gene>
<dbReference type="EMBL" id="VYTZ01000023">
    <property type="protein sequence ID" value="KAA9373500.1"/>
    <property type="molecule type" value="Genomic_DNA"/>
</dbReference>
<dbReference type="AlphaFoldDB" id="A0A5J5JU59"/>
<evidence type="ECO:0000313" key="2">
    <source>
        <dbReference type="Proteomes" id="UP000327011"/>
    </source>
</evidence>
<sequence length="163" mass="17585">MTSPITRLRSLRRGRAIHLLDIENLAGSPRPTTYDVRQTMGAYRHAVPIGPLDQFIVAVNHSALVPVGVAMGRALGGVQLLVRSGPDGADQALDEAARTDRVDLRFERVVIGSGDGYFADLAGWLKGCGLHVTVASQRDRLSWRLYTAVPDTVTFSLPVPQAA</sequence>
<proteinExistence type="predicted"/>
<accession>A0A5J5JU59</accession>